<dbReference type="EMBL" id="CAVMBE010000011">
    <property type="protein sequence ID" value="CAK3902302.1"/>
    <property type="molecule type" value="Genomic_DNA"/>
</dbReference>
<dbReference type="InterPro" id="IPR016040">
    <property type="entry name" value="NAD(P)-bd_dom"/>
</dbReference>
<dbReference type="GO" id="GO:0004029">
    <property type="term" value="F:aldehyde dehydrogenase (NAD+) activity"/>
    <property type="evidence" value="ECO:0007669"/>
    <property type="project" value="TreeGrafter"/>
</dbReference>
<dbReference type="AlphaFoldDB" id="A0AAI9E8L8"/>
<dbReference type="Proteomes" id="UP001296104">
    <property type="component" value="Unassembled WGS sequence"/>
</dbReference>
<comment type="caution">
    <text evidence="2">The sequence shown here is derived from an EMBL/GenBank/DDBJ whole genome shotgun (WGS) entry which is preliminary data.</text>
</comment>
<organism evidence="2 3">
    <name type="scientific">Lecanosticta acicola</name>
    <dbReference type="NCBI Taxonomy" id="111012"/>
    <lineage>
        <taxon>Eukaryota</taxon>
        <taxon>Fungi</taxon>
        <taxon>Dikarya</taxon>
        <taxon>Ascomycota</taxon>
        <taxon>Pezizomycotina</taxon>
        <taxon>Dothideomycetes</taxon>
        <taxon>Dothideomycetidae</taxon>
        <taxon>Mycosphaerellales</taxon>
        <taxon>Mycosphaerellaceae</taxon>
        <taxon>Lecanosticta</taxon>
    </lineage>
</organism>
<sequence length="346" mass="38433">MFSHGHSVFILGPGFIGLELIDRLLEQKYNVTTLVRRKEAAQDLEKRGVKTILGTLADSDIIADQSASHDIIFHTATADDLPSVEAVIRGIDQRANEGRQTIYIHTSGCSSLSDQSQGAYASNIIYTDKDPGPLDALSDDASHREIDLAIIRARQRLGSKAKTFLMLPPLIYGANKYGRLSIHIPTMARFALKHNYAGYVGGGEGRWTMIHVSDLSRGYMTMLQWLEQSPPEVALEHPYFFCENGEELSWKQLATFIGEDLHAAGRIAQPDPREIPKEQYHDLFGPYSMVVIGSNARNRGERLRELGWKPTHLSVRQSFHEEDLPVLLKEEGEFKGYAGVAASGSG</sequence>
<evidence type="ECO:0000259" key="1">
    <source>
        <dbReference type="Pfam" id="PF13460"/>
    </source>
</evidence>
<protein>
    <recommendedName>
        <fullName evidence="1">NAD(P)-binding domain-containing protein</fullName>
    </recommendedName>
</protein>
<name>A0AAI9E8L8_9PEZI</name>
<dbReference type="InterPro" id="IPR036291">
    <property type="entry name" value="NAD(P)-bd_dom_sf"/>
</dbReference>
<accession>A0AAI9E8L8</accession>
<proteinExistence type="predicted"/>
<dbReference type="InterPro" id="IPR051783">
    <property type="entry name" value="NAD(P)-dependent_oxidoreduct"/>
</dbReference>
<dbReference type="PANTHER" id="PTHR48079">
    <property type="entry name" value="PROTEIN YEEZ"/>
    <property type="match status" value="1"/>
</dbReference>
<dbReference type="Gene3D" id="3.40.50.720">
    <property type="entry name" value="NAD(P)-binding Rossmann-like Domain"/>
    <property type="match status" value="1"/>
</dbReference>
<evidence type="ECO:0000313" key="3">
    <source>
        <dbReference type="Proteomes" id="UP001296104"/>
    </source>
</evidence>
<dbReference type="PANTHER" id="PTHR48079:SF6">
    <property type="entry name" value="NAD(P)-BINDING DOMAIN-CONTAINING PROTEIN-RELATED"/>
    <property type="match status" value="1"/>
</dbReference>
<evidence type="ECO:0000313" key="2">
    <source>
        <dbReference type="EMBL" id="CAK3902302.1"/>
    </source>
</evidence>
<keyword evidence="3" id="KW-1185">Reference proteome</keyword>
<dbReference type="GO" id="GO:0005737">
    <property type="term" value="C:cytoplasm"/>
    <property type="evidence" value="ECO:0007669"/>
    <property type="project" value="TreeGrafter"/>
</dbReference>
<dbReference type="SUPFAM" id="SSF51735">
    <property type="entry name" value="NAD(P)-binding Rossmann-fold domains"/>
    <property type="match status" value="1"/>
</dbReference>
<gene>
    <name evidence="2" type="ORF">LECACI_7A002480</name>
</gene>
<feature type="domain" description="NAD(P)-binding" evidence="1">
    <location>
        <begin position="14"/>
        <end position="110"/>
    </location>
</feature>
<dbReference type="Pfam" id="PF13460">
    <property type="entry name" value="NAD_binding_10"/>
    <property type="match status" value="1"/>
</dbReference>
<reference evidence="2" key="1">
    <citation type="submission" date="2023-11" db="EMBL/GenBank/DDBJ databases">
        <authorList>
            <person name="Alioto T."/>
            <person name="Alioto T."/>
            <person name="Gomez Garrido J."/>
        </authorList>
    </citation>
    <scope>NUCLEOTIDE SEQUENCE</scope>
</reference>